<gene>
    <name evidence="6" type="ORF">SLEP1_g10957</name>
</gene>
<dbReference type="GO" id="GO:0009725">
    <property type="term" value="P:response to hormone"/>
    <property type="evidence" value="ECO:0007669"/>
    <property type="project" value="InterPro"/>
</dbReference>
<evidence type="ECO:0000256" key="4">
    <source>
        <dbReference type="ARBA" id="ARBA00023163"/>
    </source>
</evidence>
<name>A0AAV5I9R3_9ROSI</name>
<dbReference type="Proteomes" id="UP001054252">
    <property type="component" value="Unassembled WGS sequence"/>
</dbReference>
<protein>
    <submittedName>
        <fullName evidence="6">Uncharacterized protein</fullName>
    </submittedName>
</protein>
<dbReference type="InterPro" id="IPR015300">
    <property type="entry name" value="DNA-bd_pseudobarrel_sf"/>
</dbReference>
<comment type="caution">
    <text evidence="6">The sequence shown here is derived from an EMBL/GenBank/DDBJ whole genome shotgun (WGS) entry which is preliminary data.</text>
</comment>
<evidence type="ECO:0000256" key="5">
    <source>
        <dbReference type="ARBA" id="ARBA00023242"/>
    </source>
</evidence>
<evidence type="ECO:0000313" key="6">
    <source>
        <dbReference type="EMBL" id="GKU97878.1"/>
    </source>
</evidence>
<proteinExistence type="predicted"/>
<keyword evidence="3" id="KW-0238">DNA-binding</keyword>
<keyword evidence="2" id="KW-0805">Transcription regulation</keyword>
<keyword evidence="7" id="KW-1185">Reference proteome</keyword>
<reference evidence="6 7" key="1">
    <citation type="journal article" date="2021" name="Commun. Biol.">
        <title>The genome of Shorea leprosula (Dipterocarpaceae) highlights the ecological relevance of drought in aseasonal tropical rainforests.</title>
        <authorList>
            <person name="Ng K.K.S."/>
            <person name="Kobayashi M.J."/>
            <person name="Fawcett J.A."/>
            <person name="Hatakeyama M."/>
            <person name="Paape T."/>
            <person name="Ng C.H."/>
            <person name="Ang C.C."/>
            <person name="Tnah L.H."/>
            <person name="Lee C.T."/>
            <person name="Nishiyama T."/>
            <person name="Sese J."/>
            <person name="O'Brien M.J."/>
            <person name="Copetti D."/>
            <person name="Mohd Noor M.I."/>
            <person name="Ong R.C."/>
            <person name="Putra M."/>
            <person name="Sireger I.Z."/>
            <person name="Indrioko S."/>
            <person name="Kosugi Y."/>
            <person name="Izuno A."/>
            <person name="Isagi Y."/>
            <person name="Lee S.L."/>
            <person name="Shimizu K.K."/>
        </authorList>
    </citation>
    <scope>NUCLEOTIDE SEQUENCE [LARGE SCALE GENOMIC DNA]</scope>
    <source>
        <strain evidence="6">214</strain>
    </source>
</reference>
<evidence type="ECO:0000256" key="2">
    <source>
        <dbReference type="ARBA" id="ARBA00023015"/>
    </source>
</evidence>
<evidence type="ECO:0000313" key="7">
    <source>
        <dbReference type="Proteomes" id="UP001054252"/>
    </source>
</evidence>
<keyword evidence="4" id="KW-0804">Transcription</keyword>
<dbReference type="PANTHER" id="PTHR31384:SF1">
    <property type="entry name" value="AUXIN RESPONSE FACTOR 9"/>
    <property type="match status" value="1"/>
</dbReference>
<dbReference type="GO" id="GO:0005634">
    <property type="term" value="C:nucleus"/>
    <property type="evidence" value="ECO:0007669"/>
    <property type="project" value="UniProtKB-SubCell"/>
</dbReference>
<dbReference type="Gene3D" id="2.40.330.10">
    <property type="entry name" value="DNA-binding pseudobarrel domain"/>
    <property type="match status" value="1"/>
</dbReference>
<dbReference type="PANTHER" id="PTHR31384">
    <property type="entry name" value="AUXIN RESPONSE FACTOR 4-RELATED"/>
    <property type="match status" value="1"/>
</dbReference>
<organism evidence="6 7">
    <name type="scientific">Rubroshorea leprosula</name>
    <dbReference type="NCBI Taxonomy" id="152421"/>
    <lineage>
        <taxon>Eukaryota</taxon>
        <taxon>Viridiplantae</taxon>
        <taxon>Streptophyta</taxon>
        <taxon>Embryophyta</taxon>
        <taxon>Tracheophyta</taxon>
        <taxon>Spermatophyta</taxon>
        <taxon>Magnoliopsida</taxon>
        <taxon>eudicotyledons</taxon>
        <taxon>Gunneridae</taxon>
        <taxon>Pentapetalae</taxon>
        <taxon>rosids</taxon>
        <taxon>malvids</taxon>
        <taxon>Malvales</taxon>
        <taxon>Dipterocarpaceae</taxon>
        <taxon>Rubroshorea</taxon>
    </lineage>
</organism>
<dbReference type="EMBL" id="BPVZ01000012">
    <property type="protein sequence ID" value="GKU97878.1"/>
    <property type="molecule type" value="Genomic_DNA"/>
</dbReference>
<dbReference type="InterPro" id="IPR044835">
    <property type="entry name" value="ARF_plant"/>
</dbReference>
<keyword evidence="5" id="KW-0539">Nucleus</keyword>
<dbReference type="AlphaFoldDB" id="A0AAV5I9R3"/>
<sequence length="102" mass="11544">MEQASTNQELNQRILLFKLQSKILCRVINVHLLAEQETDEVFAQIALLLEADQTESTTADSCPRQHPRPKLHSFSKVLTASDTRTHGGFSVLRKHATKCLPY</sequence>
<dbReference type="GO" id="GO:0003677">
    <property type="term" value="F:DNA binding"/>
    <property type="evidence" value="ECO:0007669"/>
    <property type="project" value="UniProtKB-KW"/>
</dbReference>
<accession>A0AAV5I9R3</accession>
<comment type="subcellular location">
    <subcellularLocation>
        <location evidence="1">Nucleus</location>
    </subcellularLocation>
</comment>
<evidence type="ECO:0000256" key="3">
    <source>
        <dbReference type="ARBA" id="ARBA00023125"/>
    </source>
</evidence>
<dbReference type="GO" id="GO:0006355">
    <property type="term" value="P:regulation of DNA-templated transcription"/>
    <property type="evidence" value="ECO:0007669"/>
    <property type="project" value="InterPro"/>
</dbReference>
<dbReference type="SUPFAM" id="SSF101936">
    <property type="entry name" value="DNA-binding pseudobarrel domain"/>
    <property type="match status" value="1"/>
</dbReference>
<evidence type="ECO:0000256" key="1">
    <source>
        <dbReference type="ARBA" id="ARBA00004123"/>
    </source>
</evidence>